<dbReference type="EMBL" id="BMHZ01000002">
    <property type="protein sequence ID" value="GGH01360.1"/>
    <property type="molecule type" value="Genomic_DNA"/>
</dbReference>
<dbReference type="Proteomes" id="UP000642938">
    <property type="component" value="Unassembled WGS sequence"/>
</dbReference>
<keyword evidence="2" id="KW-1133">Transmembrane helix</keyword>
<organism evidence="4 5">
    <name type="scientific">Pedobacter zeae</name>
    <dbReference type="NCBI Taxonomy" id="1737356"/>
    <lineage>
        <taxon>Bacteria</taxon>
        <taxon>Pseudomonadati</taxon>
        <taxon>Bacteroidota</taxon>
        <taxon>Sphingobacteriia</taxon>
        <taxon>Sphingobacteriales</taxon>
        <taxon>Sphingobacteriaceae</taxon>
        <taxon>Pedobacter</taxon>
    </lineage>
</organism>
<keyword evidence="1" id="KW-0175">Coiled coil</keyword>
<dbReference type="Proteomes" id="UP000532273">
    <property type="component" value="Unassembled WGS sequence"/>
</dbReference>
<feature type="transmembrane region" description="Helical" evidence="2">
    <location>
        <begin position="180"/>
        <end position="202"/>
    </location>
</feature>
<keyword evidence="6" id="KW-1185">Reference proteome</keyword>
<feature type="transmembrane region" description="Helical" evidence="2">
    <location>
        <begin position="214"/>
        <end position="233"/>
    </location>
</feature>
<dbReference type="EMBL" id="JACIEF010000001">
    <property type="protein sequence ID" value="MBB4106389.1"/>
    <property type="molecule type" value="Genomic_DNA"/>
</dbReference>
<reference evidence="3" key="1">
    <citation type="journal article" date="2014" name="Int. J. Syst. Evol. Microbiol.">
        <title>Complete genome of a new Firmicutes species belonging to the dominant human colonic microbiota ('Ruminococcus bicirculans') reveals two chromosomes and a selective capacity to utilize plant glucans.</title>
        <authorList>
            <consortium name="NISC Comparative Sequencing Program"/>
            <person name="Wegmann U."/>
            <person name="Louis P."/>
            <person name="Goesmann A."/>
            <person name="Henrissat B."/>
            <person name="Duncan S.H."/>
            <person name="Flint H.J."/>
        </authorList>
    </citation>
    <scope>NUCLEOTIDE SEQUENCE</scope>
    <source>
        <strain evidence="3">CGMCC 1.15287</strain>
    </source>
</reference>
<keyword evidence="2" id="KW-0812">Transmembrane</keyword>
<reference evidence="4 5" key="3">
    <citation type="submission" date="2020-08" db="EMBL/GenBank/DDBJ databases">
        <title>Genomic Encyclopedia of Type Strains, Phase IV (KMG-IV): sequencing the most valuable type-strain genomes for metagenomic binning, comparative biology and taxonomic classification.</title>
        <authorList>
            <person name="Goeker M."/>
        </authorList>
    </citation>
    <scope>NUCLEOTIDE SEQUENCE [LARGE SCALE GENOMIC DNA]</scope>
    <source>
        <strain evidence="4 5">DSM 100774</strain>
    </source>
</reference>
<evidence type="ECO:0000256" key="1">
    <source>
        <dbReference type="SAM" id="Coils"/>
    </source>
</evidence>
<evidence type="ECO:0000313" key="6">
    <source>
        <dbReference type="Proteomes" id="UP000642938"/>
    </source>
</evidence>
<evidence type="ECO:0000256" key="2">
    <source>
        <dbReference type="SAM" id="Phobius"/>
    </source>
</evidence>
<reference evidence="3" key="4">
    <citation type="submission" date="2024-05" db="EMBL/GenBank/DDBJ databases">
        <authorList>
            <person name="Sun Q."/>
            <person name="Zhou Y."/>
        </authorList>
    </citation>
    <scope>NUCLEOTIDE SEQUENCE</scope>
    <source>
        <strain evidence="3">CGMCC 1.15287</strain>
    </source>
</reference>
<keyword evidence="2" id="KW-0472">Membrane</keyword>
<accession>A0A7W6P4Z5</accession>
<evidence type="ECO:0000313" key="3">
    <source>
        <dbReference type="EMBL" id="GGH01360.1"/>
    </source>
</evidence>
<name>A0A7W6P4Z5_9SPHI</name>
<feature type="coiled-coil region" evidence="1">
    <location>
        <begin position="66"/>
        <end position="93"/>
    </location>
</feature>
<sequence length="295" mass="34082">MPIPSLSEKDLEAYRNDLSDPEKSIGELFIKLNGLYQRFAGNEQLLADFEYVAALNSLENTYAQKKEHFNKEITELKRQFKQLDNRIIAAEQKLRHGIPEDLLIMDKIIAEQESIVEDQEKLNNAETHIVEQVRKIDIEHGKALQKLEQQQHNREIPFKSKFSALSEQLRKAEKEIALKVNGFSLIAIIGIPLIIDLFFGVLGLPTFARRTNNIIFNHYLFLISLIMVELFLADKIRNRISRMLSVSYLKDSLNTLGNLLTENERQVAKVESEHHIPLAEFVEKNGHVLDYKDTF</sequence>
<evidence type="ECO:0000313" key="5">
    <source>
        <dbReference type="Proteomes" id="UP000532273"/>
    </source>
</evidence>
<comment type="caution">
    <text evidence="4">The sequence shown here is derived from an EMBL/GenBank/DDBJ whole genome shotgun (WGS) entry which is preliminary data.</text>
</comment>
<proteinExistence type="predicted"/>
<reference evidence="6" key="2">
    <citation type="journal article" date="2019" name="Int. J. Syst. Evol. Microbiol.">
        <title>The Global Catalogue of Microorganisms (GCM) 10K type strain sequencing project: providing services to taxonomists for standard genome sequencing and annotation.</title>
        <authorList>
            <consortium name="The Broad Institute Genomics Platform"/>
            <consortium name="The Broad Institute Genome Sequencing Center for Infectious Disease"/>
            <person name="Wu L."/>
            <person name="Ma J."/>
        </authorList>
    </citation>
    <scope>NUCLEOTIDE SEQUENCE [LARGE SCALE GENOMIC DNA]</scope>
    <source>
        <strain evidence="6">CGMCC 1.15287</strain>
    </source>
</reference>
<protein>
    <submittedName>
        <fullName evidence="4">Putative nucleic acid-binding Zn-ribbon protein</fullName>
    </submittedName>
</protein>
<dbReference type="RefSeq" id="WP_183759663.1">
    <property type="nucleotide sequence ID" value="NZ_BMHZ01000002.1"/>
</dbReference>
<dbReference type="AlphaFoldDB" id="A0A7W6P4Z5"/>
<gene>
    <name evidence="3" type="ORF">GCM10007422_15140</name>
    <name evidence="4" type="ORF">GGQ60_000349</name>
</gene>
<evidence type="ECO:0000313" key="4">
    <source>
        <dbReference type="EMBL" id="MBB4106389.1"/>
    </source>
</evidence>